<dbReference type="Proteomes" id="UP000092654">
    <property type="component" value="Chromosome"/>
</dbReference>
<dbReference type="KEGG" id="sje:AAV35_002685"/>
<feature type="transmembrane region" description="Helical" evidence="1">
    <location>
        <begin position="39"/>
        <end position="57"/>
    </location>
</feature>
<sequence length="348" mass="40214">MEEKGYRVQGEKLMGALMAFYVNTFLLAIVNLKLRNRTLGFLLIASLLIFSAFRKNIGTDFESYFLLQKAADVNLAYVYFEPFHKLLFFLGTVTGYEYAYFVLTTLFIFFFLVKILKDHAKVAPELTLIFLTSGFFFYSFNGIRQFMSIIVFLYAVKYLERNLLKYFLYIGLAITVHYSAMILLIVPFVLKGLKKVPDKLFIFIILFSIAFSPVINIAIEFIVESVPVLETYSFYVREDFVEVSAKHFMERLAWVVLAMFLILGTGKNVKNNFYYLVLFGIILRLVLPLSLSRIALDFLMVQMLLFPYLLSLTGANVNRSIRTVVLAFSLILFCTYLLTNTSHIFGIR</sequence>
<feature type="transmembrane region" description="Helical" evidence="1">
    <location>
        <begin position="166"/>
        <end position="188"/>
    </location>
</feature>
<feature type="transmembrane region" description="Helical" evidence="1">
    <location>
        <begin position="248"/>
        <end position="266"/>
    </location>
</feature>
<keyword evidence="1" id="KW-0812">Transmembrane</keyword>
<keyword evidence="1" id="KW-1133">Transmembrane helix</keyword>
<gene>
    <name evidence="2" type="ORF">AAV35_002685</name>
</gene>
<proteinExistence type="predicted"/>
<feature type="transmembrane region" description="Helical" evidence="1">
    <location>
        <begin position="13"/>
        <end position="32"/>
    </location>
</feature>
<evidence type="ECO:0000313" key="3">
    <source>
        <dbReference type="Proteomes" id="UP000092654"/>
    </source>
</evidence>
<dbReference type="EMBL" id="CP011361">
    <property type="protein sequence ID" value="AKG03799.1"/>
    <property type="molecule type" value="Genomic_DNA"/>
</dbReference>
<dbReference type="Pfam" id="PF14897">
    <property type="entry name" value="EpsG"/>
    <property type="match status" value="1"/>
</dbReference>
<accession>A0AAC8T5I2</accession>
<feature type="transmembrane region" description="Helical" evidence="1">
    <location>
        <begin position="128"/>
        <end position="154"/>
    </location>
</feature>
<reference evidence="3" key="1">
    <citation type="submission" date="2015-06" db="EMBL/GenBank/DDBJ databases">
        <title>Salimicrobium jeotgali MJ3, isolated from Myulchi jeot, a traditional Korean fermented seafood.</title>
        <authorList>
            <person name="Kim K.H."/>
            <person name="Jeon C.O."/>
            <person name="Jin H.M."/>
        </authorList>
    </citation>
    <scope>NUCLEOTIDE SEQUENCE [LARGE SCALE GENOMIC DNA]</scope>
    <source>
        <strain evidence="3">MJ3</strain>
    </source>
</reference>
<evidence type="ECO:0000256" key="1">
    <source>
        <dbReference type="SAM" id="Phobius"/>
    </source>
</evidence>
<organism evidence="2 3">
    <name type="scientific">Salimicrobium jeotgali</name>
    <dbReference type="NCBI Taxonomy" id="1230341"/>
    <lineage>
        <taxon>Bacteria</taxon>
        <taxon>Bacillati</taxon>
        <taxon>Bacillota</taxon>
        <taxon>Bacilli</taxon>
        <taxon>Bacillales</taxon>
        <taxon>Bacillaceae</taxon>
        <taxon>Salimicrobium</taxon>
    </lineage>
</organism>
<evidence type="ECO:0000313" key="2">
    <source>
        <dbReference type="EMBL" id="AKG03799.1"/>
    </source>
</evidence>
<feature type="transmembrane region" description="Helical" evidence="1">
    <location>
        <begin position="298"/>
        <end position="317"/>
    </location>
</feature>
<name>A0AAC8T5I2_9BACI</name>
<dbReference type="RefSeq" id="WP_040609486.1">
    <property type="nucleotide sequence ID" value="NZ_JAFBFF010000014.1"/>
</dbReference>
<dbReference type="InterPro" id="IPR049458">
    <property type="entry name" value="EpsG-like"/>
</dbReference>
<feature type="transmembrane region" description="Helical" evidence="1">
    <location>
        <begin position="273"/>
        <end position="292"/>
    </location>
</feature>
<feature type="transmembrane region" description="Helical" evidence="1">
    <location>
        <begin position="98"/>
        <end position="116"/>
    </location>
</feature>
<keyword evidence="1" id="KW-0472">Membrane</keyword>
<dbReference type="AlphaFoldDB" id="A0AAC8T5I2"/>
<feature type="transmembrane region" description="Helical" evidence="1">
    <location>
        <begin position="324"/>
        <end position="345"/>
    </location>
</feature>
<feature type="transmembrane region" description="Helical" evidence="1">
    <location>
        <begin position="200"/>
        <end position="223"/>
    </location>
</feature>
<evidence type="ECO:0008006" key="4">
    <source>
        <dbReference type="Google" id="ProtNLM"/>
    </source>
</evidence>
<protein>
    <recommendedName>
        <fullName evidence="4">EpsG family protein</fullName>
    </recommendedName>
</protein>